<sequence>MTNSKKPFADANVIRGTREAIRQQPELGNLTFNMKSKSNGGVSVRVETHATIQNGQVDTSRSGKFANVGDEPADLSGTDSGMGPAEYILQALAGCYTATLTVMAAEKGIELDGIELDLNFDINLNGFLGLDEKVRNGAKAIRVGVKLSSPTASREQLEEMVRALPESSPIHDTLANPVSIDTRLV</sequence>
<comment type="caution">
    <text evidence="1">The sequence shown here is derived from an EMBL/GenBank/DDBJ whole genome shotgun (WGS) entry which is preliminary data.</text>
</comment>
<dbReference type="Gene3D" id="3.30.300.20">
    <property type="match status" value="1"/>
</dbReference>
<dbReference type="PANTHER" id="PTHR35368:SF1">
    <property type="entry name" value="HYDROPEROXIDE REDUCTASE"/>
    <property type="match status" value="1"/>
</dbReference>
<proteinExistence type="predicted"/>
<dbReference type="RefSeq" id="WP_032693557.1">
    <property type="nucleotide sequence ID" value="NZ_CP174427.1"/>
</dbReference>
<dbReference type="SUPFAM" id="SSF82784">
    <property type="entry name" value="OsmC-like"/>
    <property type="match status" value="1"/>
</dbReference>
<dbReference type="AlphaFoldDB" id="A0A443VSI9"/>
<accession>A0A443VSI9</accession>
<gene>
    <name evidence="1" type="ORF">DN603_03375</name>
</gene>
<organism evidence="1 2">
    <name type="scientific">Raoultella planticola</name>
    <name type="common">Klebsiella planticola</name>
    <dbReference type="NCBI Taxonomy" id="575"/>
    <lineage>
        <taxon>Bacteria</taxon>
        <taxon>Pseudomonadati</taxon>
        <taxon>Pseudomonadota</taxon>
        <taxon>Gammaproteobacteria</taxon>
        <taxon>Enterobacterales</taxon>
        <taxon>Enterobacteriaceae</taxon>
        <taxon>Klebsiella/Raoultella group</taxon>
        <taxon>Raoultella</taxon>
    </lineage>
</organism>
<protein>
    <submittedName>
        <fullName evidence="1">OsmC family peroxiredoxin</fullName>
    </submittedName>
</protein>
<dbReference type="InterPro" id="IPR036102">
    <property type="entry name" value="OsmC/Ohrsf"/>
</dbReference>
<dbReference type="GeneID" id="66559014"/>
<dbReference type="Pfam" id="PF02566">
    <property type="entry name" value="OsmC"/>
    <property type="match status" value="1"/>
</dbReference>
<name>A0A443VSI9_RAOPL</name>
<evidence type="ECO:0000313" key="1">
    <source>
        <dbReference type="EMBL" id="RWT25156.1"/>
    </source>
</evidence>
<dbReference type="InterPro" id="IPR015946">
    <property type="entry name" value="KH_dom-like_a/b"/>
</dbReference>
<evidence type="ECO:0000313" key="2">
    <source>
        <dbReference type="Proteomes" id="UP000288843"/>
    </source>
</evidence>
<reference evidence="1 2" key="1">
    <citation type="submission" date="2018-06" db="EMBL/GenBank/DDBJ databases">
        <title>Carbapenemase-producing Enterobacteriaceae present in wastewater treatment plant effluent and nearby surface waters in the US.</title>
        <authorList>
            <person name="Mathys D.A."/>
            <person name="Mollenkopf D.F."/>
            <person name="Feicht S.M."/>
            <person name="Adams R.J."/>
            <person name="Albers A.L."/>
            <person name="Stuever D.M."/>
            <person name="Daniels J.B."/>
            <person name="Wittum T.E."/>
        </authorList>
    </citation>
    <scope>NUCLEOTIDE SEQUENCE [LARGE SCALE GENOMIC DNA]</scope>
    <source>
        <strain evidence="1 2">GEO_47_Down_B</strain>
    </source>
</reference>
<dbReference type="Proteomes" id="UP000288843">
    <property type="component" value="Unassembled WGS sequence"/>
</dbReference>
<dbReference type="InterPro" id="IPR003718">
    <property type="entry name" value="OsmC/Ohr_fam"/>
</dbReference>
<dbReference type="PANTHER" id="PTHR35368">
    <property type="entry name" value="HYDROPEROXIDE REDUCTASE"/>
    <property type="match status" value="1"/>
</dbReference>
<dbReference type="InterPro" id="IPR052924">
    <property type="entry name" value="OsmC/Ohr_hydroprdx_reductase"/>
</dbReference>
<dbReference type="EMBL" id="QKOX01000003">
    <property type="protein sequence ID" value="RWT25156.1"/>
    <property type="molecule type" value="Genomic_DNA"/>
</dbReference>